<gene>
    <name evidence="3" type="primary">LOC108631633</name>
</gene>
<evidence type="ECO:0000313" key="3">
    <source>
        <dbReference type="RefSeq" id="XP_017891192.1"/>
    </source>
</evidence>
<feature type="region of interest" description="Disordered" evidence="1">
    <location>
        <begin position="540"/>
        <end position="591"/>
    </location>
</feature>
<dbReference type="Proteomes" id="UP000694925">
    <property type="component" value="Unplaced"/>
</dbReference>
<dbReference type="KEGG" id="ccal:108631633"/>
<name>A0AAJ7NEG5_9HYME</name>
<dbReference type="RefSeq" id="XP_017891192.1">
    <property type="nucleotide sequence ID" value="XM_018035703.2"/>
</dbReference>
<feature type="region of interest" description="Disordered" evidence="1">
    <location>
        <begin position="648"/>
        <end position="672"/>
    </location>
</feature>
<keyword evidence="2" id="KW-1185">Reference proteome</keyword>
<proteinExistence type="predicted"/>
<sequence>MNQHRRRAANFTDSLISIQHPEIDSTTQCSMSEDSLNVLMSPVGSQSAPDLNKRINVIETEQLHTKRGVIYNPQFDRTNIDVCNTLPSASRRGSSNVTNGSPKRDANYNVNHKSTRISQSAKPKITSLWQLVSLLKCSNKENSICDKNCENDFDDQEAKRFESILCSLDSQLFEMKEDAQSSQILKRLSDKYMHSPEKFTEKLLTVIEESVIHDDESTVNGSAIDLSRLTTEFRKMCKFIEDETPPKWPLSPLSMSSYTPISVTPVCTKTNNTGVHKNENVCFPTGASVTSTPLSHTSSLKKRLLDKIAGNSYNGSVDNVSSNATFETLEALCNKLYPNKLRKSLSEPSLLDMSQIRNTCEQQLASLNNSSVSHKENMQDVSSQSSDKLEFNCTKLNEMNDKSASTSYDNTSCSVKTYRKVDNNTNRYTMVDPDELEKTLYQDIVEKRKRCLDTARLIAEINVDSEAIEAQRSSPMSFAEKNPLNNEESKFLQTLMSCKNYRMYLEERKPFFKLLRNSNPSTPENSIKKAERCEDVKDLKNKTPGIEENDKQSRGVEAKNEFKKPKYFRTPGKTPPSKEFRQKKKYFHSPVKENIPEEHILKSPHAKGLYRLNYTTVLSPVAMYIRGTDTRLIQNVRPKANYDSLAPQRNIKASPSGSLKLNTPRRGIDRSQQETLPKFNLSPKIASCNKQVLAEKNLEYESPSDHFMLPKVSYKRPLYVRTIKESTTPKQGHRVKKLLENVESKVVIRHEGRINSAQKGKSTATEINYASEDESIHIETRANRNF</sequence>
<evidence type="ECO:0000313" key="2">
    <source>
        <dbReference type="Proteomes" id="UP000694925"/>
    </source>
</evidence>
<feature type="region of interest" description="Disordered" evidence="1">
    <location>
        <begin position="86"/>
        <end position="108"/>
    </location>
</feature>
<feature type="compositionally biased region" description="Polar residues" evidence="1">
    <location>
        <begin position="86"/>
        <end position="101"/>
    </location>
</feature>
<accession>A0AAJ7NEG5</accession>
<dbReference type="GeneID" id="108631633"/>
<dbReference type="AlphaFoldDB" id="A0AAJ7NEG5"/>
<evidence type="ECO:0000256" key="1">
    <source>
        <dbReference type="SAM" id="MobiDB-lite"/>
    </source>
</evidence>
<feature type="compositionally biased region" description="Basic and acidic residues" evidence="1">
    <location>
        <begin position="548"/>
        <end position="564"/>
    </location>
</feature>
<feature type="compositionally biased region" description="Polar residues" evidence="1">
    <location>
        <begin position="651"/>
        <end position="661"/>
    </location>
</feature>
<reference evidence="3" key="1">
    <citation type="submission" date="2025-08" db="UniProtKB">
        <authorList>
            <consortium name="RefSeq"/>
        </authorList>
    </citation>
    <scope>IDENTIFICATION</scope>
    <source>
        <tissue evidence="3">Whole body</tissue>
    </source>
</reference>
<organism evidence="2 3">
    <name type="scientific">Ceratina calcarata</name>
    <dbReference type="NCBI Taxonomy" id="156304"/>
    <lineage>
        <taxon>Eukaryota</taxon>
        <taxon>Metazoa</taxon>
        <taxon>Ecdysozoa</taxon>
        <taxon>Arthropoda</taxon>
        <taxon>Hexapoda</taxon>
        <taxon>Insecta</taxon>
        <taxon>Pterygota</taxon>
        <taxon>Neoptera</taxon>
        <taxon>Endopterygota</taxon>
        <taxon>Hymenoptera</taxon>
        <taxon>Apocrita</taxon>
        <taxon>Aculeata</taxon>
        <taxon>Apoidea</taxon>
        <taxon>Anthophila</taxon>
        <taxon>Apidae</taxon>
        <taxon>Ceratina</taxon>
        <taxon>Zadontomerus</taxon>
    </lineage>
</organism>
<protein>
    <submittedName>
        <fullName evidence="3">Uncharacterized protein LOC108631633 isoform X1</fullName>
    </submittedName>
</protein>